<dbReference type="SUPFAM" id="SSF53756">
    <property type="entry name" value="UDP-Glycosyltransferase/glycogen phosphorylase"/>
    <property type="match status" value="1"/>
</dbReference>
<accession>A0A382HVE7</accession>
<evidence type="ECO:0008006" key="2">
    <source>
        <dbReference type="Google" id="ProtNLM"/>
    </source>
</evidence>
<evidence type="ECO:0000313" key="1">
    <source>
        <dbReference type="EMBL" id="SVB91095.1"/>
    </source>
</evidence>
<gene>
    <name evidence="1" type="ORF">METZ01_LOCUS243949</name>
</gene>
<feature type="non-terminal residue" evidence="1">
    <location>
        <position position="68"/>
    </location>
</feature>
<dbReference type="EMBL" id="UINC01063446">
    <property type="protein sequence ID" value="SVB91095.1"/>
    <property type="molecule type" value="Genomic_DNA"/>
</dbReference>
<sequence length="68" mass="7163">MINYEYPPFGGGAGNATQEIGRALTKMGHAVTALIGGKGDLYTDPDGIRVAPVGSSRKYLSQASFKEM</sequence>
<dbReference type="Gene3D" id="3.40.50.2000">
    <property type="entry name" value="Glycogen Phosphorylase B"/>
    <property type="match status" value="1"/>
</dbReference>
<reference evidence="1" key="1">
    <citation type="submission" date="2018-05" db="EMBL/GenBank/DDBJ databases">
        <authorList>
            <person name="Lanie J.A."/>
            <person name="Ng W.-L."/>
            <person name="Kazmierczak K.M."/>
            <person name="Andrzejewski T.M."/>
            <person name="Davidsen T.M."/>
            <person name="Wayne K.J."/>
            <person name="Tettelin H."/>
            <person name="Glass J.I."/>
            <person name="Rusch D."/>
            <person name="Podicherti R."/>
            <person name="Tsui H.-C.T."/>
            <person name="Winkler M.E."/>
        </authorList>
    </citation>
    <scope>NUCLEOTIDE SEQUENCE</scope>
</reference>
<protein>
    <recommendedName>
        <fullName evidence="2">Glycosyltransferase subfamily 4-like N-terminal domain-containing protein</fullName>
    </recommendedName>
</protein>
<organism evidence="1">
    <name type="scientific">marine metagenome</name>
    <dbReference type="NCBI Taxonomy" id="408172"/>
    <lineage>
        <taxon>unclassified sequences</taxon>
        <taxon>metagenomes</taxon>
        <taxon>ecological metagenomes</taxon>
    </lineage>
</organism>
<proteinExistence type="predicted"/>
<dbReference type="AlphaFoldDB" id="A0A382HVE7"/>
<name>A0A382HVE7_9ZZZZ</name>